<dbReference type="InterPro" id="IPR013708">
    <property type="entry name" value="Shikimate_DH-bd_N"/>
</dbReference>
<dbReference type="InterPro" id="IPR046346">
    <property type="entry name" value="Aminoacid_DH-like_N_sf"/>
</dbReference>
<feature type="domain" description="Shikimate dehydrogenase substrate binding N-terminal" evidence="3">
    <location>
        <begin position="6"/>
        <end position="87"/>
    </location>
</feature>
<organism evidence="4 5">
    <name type="scientific">Weissella ceti</name>
    <dbReference type="NCBI Taxonomy" id="759620"/>
    <lineage>
        <taxon>Bacteria</taxon>
        <taxon>Bacillati</taxon>
        <taxon>Bacillota</taxon>
        <taxon>Bacilli</taxon>
        <taxon>Lactobacillales</taxon>
        <taxon>Lactobacillaceae</taxon>
        <taxon>Weissella</taxon>
    </lineage>
</organism>
<keyword evidence="2" id="KW-0057">Aromatic amino acid biosynthesis</keyword>
<dbReference type="Proteomes" id="UP001526225">
    <property type="component" value="Unassembled WGS sequence"/>
</dbReference>
<dbReference type="InterPro" id="IPR022893">
    <property type="entry name" value="Shikimate_DH_fam"/>
</dbReference>
<dbReference type="RefSeq" id="WP_213408592.1">
    <property type="nucleotide sequence ID" value="NZ_CP074441.1"/>
</dbReference>
<dbReference type="InterPro" id="IPR036291">
    <property type="entry name" value="NAD(P)-bd_dom_sf"/>
</dbReference>
<comment type="pathway">
    <text evidence="1">Metabolic intermediate biosynthesis; chorismate biosynthesis; chorismate from D-erythrose 4-phosphate and phosphoenolpyruvate: step 4/7.</text>
</comment>
<dbReference type="Pfam" id="PF08501">
    <property type="entry name" value="Shikimate_dh_N"/>
    <property type="match status" value="1"/>
</dbReference>
<sequence length="269" mass="29530">MEQFGLIGWPIDHSLSPAIHNAGFNAEGLEYTYELIPVHPDDFAAEIIDILQTYSGLNVTTPYKQAIIPYLDGVTEAAEKIQAVNTVYRLPNGDLFGDSTDGEGFWDTSGIDGNQTVVMIGCGGAARAIMATKPEHVHLQVLNRRSANFPAYEQSVWQLTQTELKDLATFEDWGMVDVVIDATSQGLTNDQSVLIEEQIAQLKSDVKLIDLKYGQSATPFLTQGQGEKRTLMDGKAMLLGQAILSHEKWIQAAPDRDSMAKAIIETSQE</sequence>
<protein>
    <submittedName>
        <fullName evidence="4">Shikimate dehydrogenase</fullName>
    </submittedName>
</protein>
<dbReference type="SUPFAM" id="SSF53223">
    <property type="entry name" value="Aminoacid dehydrogenase-like, N-terminal domain"/>
    <property type="match status" value="1"/>
</dbReference>
<keyword evidence="2" id="KW-0028">Amino-acid biosynthesis</keyword>
<reference evidence="4 5" key="1">
    <citation type="submission" date="2022-10" db="EMBL/GenBank/DDBJ databases">
        <title>Weissella fermenti sp. nov., isolated from fermented cabbage.</title>
        <authorList>
            <person name="Lee J.K."/>
            <person name="Baek J.H."/>
            <person name="Choi D.G."/>
            <person name="Kim J.M."/>
            <person name="Jeon C.O."/>
        </authorList>
    </citation>
    <scope>NUCLEOTIDE SEQUENCE [LARGE SCALE GENOMIC DNA]</scope>
    <source>
        <strain evidence="4 5">KACC 18534</strain>
    </source>
</reference>
<name>A0ABT3E6E6_9LACO</name>
<proteinExistence type="predicted"/>
<dbReference type="PANTHER" id="PTHR21089:SF1">
    <property type="entry name" value="BIFUNCTIONAL 3-DEHYDROQUINATE DEHYDRATASE_SHIKIMATE DEHYDROGENASE, CHLOROPLASTIC"/>
    <property type="match status" value="1"/>
</dbReference>
<gene>
    <name evidence="4" type="ORF">OIT44_07210</name>
</gene>
<evidence type="ECO:0000259" key="3">
    <source>
        <dbReference type="Pfam" id="PF08501"/>
    </source>
</evidence>
<evidence type="ECO:0000313" key="4">
    <source>
        <dbReference type="EMBL" id="MCW0953837.1"/>
    </source>
</evidence>
<dbReference type="Gene3D" id="3.40.50.10860">
    <property type="entry name" value="Leucine Dehydrogenase, chain A, domain 1"/>
    <property type="match status" value="1"/>
</dbReference>
<evidence type="ECO:0000313" key="5">
    <source>
        <dbReference type="Proteomes" id="UP001526225"/>
    </source>
</evidence>
<comment type="caution">
    <text evidence="4">The sequence shown here is derived from an EMBL/GenBank/DDBJ whole genome shotgun (WGS) entry which is preliminary data.</text>
</comment>
<dbReference type="PANTHER" id="PTHR21089">
    <property type="entry name" value="SHIKIMATE DEHYDROGENASE"/>
    <property type="match status" value="1"/>
</dbReference>
<dbReference type="Gene3D" id="3.40.50.720">
    <property type="entry name" value="NAD(P)-binding Rossmann-like Domain"/>
    <property type="match status" value="1"/>
</dbReference>
<dbReference type="SUPFAM" id="SSF51735">
    <property type="entry name" value="NAD(P)-binding Rossmann-fold domains"/>
    <property type="match status" value="1"/>
</dbReference>
<evidence type="ECO:0000256" key="2">
    <source>
        <dbReference type="ARBA" id="ARBA00023141"/>
    </source>
</evidence>
<evidence type="ECO:0000256" key="1">
    <source>
        <dbReference type="ARBA" id="ARBA00004871"/>
    </source>
</evidence>
<accession>A0ABT3E6E6</accession>
<keyword evidence="5" id="KW-1185">Reference proteome</keyword>
<dbReference type="EMBL" id="JAOZFE010000012">
    <property type="protein sequence ID" value="MCW0953837.1"/>
    <property type="molecule type" value="Genomic_DNA"/>
</dbReference>